<dbReference type="PROSITE" id="PS51257">
    <property type="entry name" value="PROKAR_LIPOPROTEIN"/>
    <property type="match status" value="1"/>
</dbReference>
<keyword evidence="8" id="KW-1185">Reference proteome</keyword>
<comment type="subcellular location">
    <subcellularLocation>
        <location evidence="1 5">Secreted</location>
    </subcellularLocation>
</comment>
<comment type="function">
    <text evidence="5">Effector that suppresses plant defense responses during pathogen infection.</text>
</comment>
<evidence type="ECO:0000313" key="8">
    <source>
        <dbReference type="Proteomes" id="UP001165083"/>
    </source>
</evidence>
<protein>
    <recommendedName>
        <fullName evidence="5">RxLR effector protein</fullName>
    </recommendedName>
</protein>
<proteinExistence type="inferred from homology"/>
<keyword evidence="4 5" id="KW-0732">Signal</keyword>
<name>A0A9W6U1Q9_9STRA</name>
<dbReference type="Proteomes" id="UP001165083">
    <property type="component" value="Unassembled WGS sequence"/>
</dbReference>
<evidence type="ECO:0000313" key="7">
    <source>
        <dbReference type="EMBL" id="GMF24197.1"/>
    </source>
</evidence>
<dbReference type="EMBL" id="BSXW01000507">
    <property type="protein sequence ID" value="GMF24197.1"/>
    <property type="molecule type" value="Genomic_DNA"/>
</dbReference>
<accession>A0A9W6U1Q9</accession>
<evidence type="ECO:0000256" key="1">
    <source>
        <dbReference type="ARBA" id="ARBA00004613"/>
    </source>
</evidence>
<reference evidence="7" key="1">
    <citation type="submission" date="2023-04" db="EMBL/GenBank/DDBJ databases">
        <title>Phytophthora lilii NBRC 32176.</title>
        <authorList>
            <person name="Ichikawa N."/>
            <person name="Sato H."/>
            <person name="Tonouchi N."/>
        </authorList>
    </citation>
    <scope>NUCLEOTIDE SEQUENCE</scope>
    <source>
        <strain evidence="7">NBRC 32176</strain>
    </source>
</reference>
<evidence type="ECO:0000256" key="2">
    <source>
        <dbReference type="ARBA" id="ARBA00010400"/>
    </source>
</evidence>
<dbReference type="Pfam" id="PF16810">
    <property type="entry name" value="RXLR"/>
    <property type="match status" value="1"/>
</dbReference>
<evidence type="ECO:0000256" key="6">
    <source>
        <dbReference type="SAM" id="MobiDB-lite"/>
    </source>
</evidence>
<dbReference type="InterPro" id="IPR031825">
    <property type="entry name" value="RXLR"/>
</dbReference>
<organism evidence="7 8">
    <name type="scientific">Phytophthora lilii</name>
    <dbReference type="NCBI Taxonomy" id="2077276"/>
    <lineage>
        <taxon>Eukaryota</taxon>
        <taxon>Sar</taxon>
        <taxon>Stramenopiles</taxon>
        <taxon>Oomycota</taxon>
        <taxon>Peronosporomycetes</taxon>
        <taxon>Peronosporales</taxon>
        <taxon>Peronosporaceae</taxon>
        <taxon>Phytophthora</taxon>
    </lineage>
</organism>
<keyword evidence="3 5" id="KW-0964">Secreted</keyword>
<feature type="region of interest" description="Disordered" evidence="6">
    <location>
        <begin position="45"/>
        <end position="72"/>
    </location>
</feature>
<evidence type="ECO:0000256" key="4">
    <source>
        <dbReference type="ARBA" id="ARBA00022729"/>
    </source>
</evidence>
<feature type="chain" id="PRO_5040811904" description="RxLR effector protein" evidence="5">
    <location>
        <begin position="19"/>
        <end position="72"/>
    </location>
</feature>
<evidence type="ECO:0000256" key="3">
    <source>
        <dbReference type="ARBA" id="ARBA00022525"/>
    </source>
</evidence>
<dbReference type="AlphaFoldDB" id="A0A9W6U1Q9"/>
<feature type="signal peptide" evidence="5">
    <location>
        <begin position="1"/>
        <end position="18"/>
    </location>
</feature>
<sequence>MRLSFFVVLLVIATTVSCISFASADDVVMIKRVTSNSKVENEGRYLKGATKNEGADADEDEDEERAFLSGLS</sequence>
<comment type="domain">
    <text evidence="5">The RxLR-dEER motif acts to carry the protein into the host cell cytoplasm through binding to cell surface phosphatidylinositol-3-phosphate.</text>
</comment>
<evidence type="ECO:0000256" key="5">
    <source>
        <dbReference type="RuleBase" id="RU367124"/>
    </source>
</evidence>
<gene>
    <name evidence="7" type="ORF">Plil01_000987600</name>
</gene>
<feature type="compositionally biased region" description="Acidic residues" evidence="6">
    <location>
        <begin position="55"/>
        <end position="64"/>
    </location>
</feature>
<comment type="similarity">
    <text evidence="2 5">Belongs to the RxLR effector family.</text>
</comment>
<comment type="caution">
    <text evidence="7">The sequence shown here is derived from an EMBL/GenBank/DDBJ whole genome shotgun (WGS) entry which is preliminary data.</text>
</comment>